<dbReference type="Proteomes" id="UP000642748">
    <property type="component" value="Unassembled WGS sequence"/>
</dbReference>
<name>A0A8J3QSL2_9ACTN</name>
<evidence type="ECO:0000313" key="4">
    <source>
        <dbReference type="Proteomes" id="UP000642748"/>
    </source>
</evidence>
<accession>A0A8J3QSL2</accession>
<reference evidence="3" key="1">
    <citation type="submission" date="2021-01" db="EMBL/GenBank/DDBJ databases">
        <title>Whole genome shotgun sequence of Rugosimonospora africana NBRC 104875.</title>
        <authorList>
            <person name="Komaki H."/>
            <person name="Tamura T."/>
        </authorList>
    </citation>
    <scope>NUCLEOTIDE SEQUENCE</scope>
    <source>
        <strain evidence="3">NBRC 104875</strain>
    </source>
</reference>
<sequence>MSAIRRHGRAFLGLPALDDPAAMKRLRVVPWLATPAAFAVALVGWTAIGIALQRALSGSDNWQVNAPAIAGLTAILLLAPSSPTQPKARNAWLAAIVGLAVVGAAFGIASAGHDQGTAYSATAFVVVALGALAGCVVFTALTRVERWSVAAQADSGAGVLKTKDATTGATTIGDATDADAADADDRPSADA</sequence>
<evidence type="ECO:0000256" key="2">
    <source>
        <dbReference type="SAM" id="Phobius"/>
    </source>
</evidence>
<keyword evidence="2" id="KW-0472">Membrane</keyword>
<feature type="transmembrane region" description="Helical" evidence="2">
    <location>
        <begin position="91"/>
        <end position="112"/>
    </location>
</feature>
<organism evidence="3 4">
    <name type="scientific">Rugosimonospora africana</name>
    <dbReference type="NCBI Taxonomy" id="556532"/>
    <lineage>
        <taxon>Bacteria</taxon>
        <taxon>Bacillati</taxon>
        <taxon>Actinomycetota</taxon>
        <taxon>Actinomycetes</taxon>
        <taxon>Micromonosporales</taxon>
        <taxon>Micromonosporaceae</taxon>
        <taxon>Rugosimonospora</taxon>
    </lineage>
</organism>
<evidence type="ECO:0000256" key="1">
    <source>
        <dbReference type="SAM" id="MobiDB-lite"/>
    </source>
</evidence>
<evidence type="ECO:0000313" key="3">
    <source>
        <dbReference type="EMBL" id="GIH14301.1"/>
    </source>
</evidence>
<keyword evidence="2" id="KW-0812">Transmembrane</keyword>
<dbReference type="EMBL" id="BONZ01000022">
    <property type="protein sequence ID" value="GIH14301.1"/>
    <property type="molecule type" value="Genomic_DNA"/>
</dbReference>
<gene>
    <name evidence="3" type="ORF">Raf01_24730</name>
</gene>
<comment type="caution">
    <text evidence="3">The sequence shown here is derived from an EMBL/GenBank/DDBJ whole genome shotgun (WGS) entry which is preliminary data.</text>
</comment>
<feature type="transmembrane region" description="Helical" evidence="2">
    <location>
        <begin position="62"/>
        <end position="79"/>
    </location>
</feature>
<feature type="region of interest" description="Disordered" evidence="1">
    <location>
        <begin position="171"/>
        <end position="191"/>
    </location>
</feature>
<evidence type="ECO:0008006" key="5">
    <source>
        <dbReference type="Google" id="ProtNLM"/>
    </source>
</evidence>
<feature type="transmembrane region" description="Helical" evidence="2">
    <location>
        <begin position="28"/>
        <end position="50"/>
    </location>
</feature>
<keyword evidence="4" id="KW-1185">Reference proteome</keyword>
<keyword evidence="2" id="KW-1133">Transmembrane helix</keyword>
<proteinExistence type="predicted"/>
<dbReference type="AlphaFoldDB" id="A0A8J3QSL2"/>
<protein>
    <recommendedName>
        <fullName evidence="5">Transmembrane protein</fullName>
    </recommendedName>
</protein>
<feature type="transmembrane region" description="Helical" evidence="2">
    <location>
        <begin position="118"/>
        <end position="141"/>
    </location>
</feature>